<keyword evidence="8" id="KW-0675">Receptor</keyword>
<evidence type="ECO:0000256" key="2">
    <source>
        <dbReference type="PROSITE-ProRule" id="PRU00076"/>
    </source>
</evidence>
<keyword evidence="1 2" id="KW-1015">Disulfide bond</keyword>
<feature type="disulfide bond" evidence="3">
    <location>
        <begin position="527"/>
        <end position="542"/>
    </location>
</feature>
<dbReference type="CDD" id="cd06263">
    <property type="entry name" value="MAM"/>
    <property type="match status" value="3"/>
</dbReference>
<proteinExistence type="evidence at transcript level"/>
<dbReference type="PANTHER" id="PTHR23282">
    <property type="entry name" value="APICAL ENDOSOMAL GLYCOPROTEIN PRECURSOR"/>
    <property type="match status" value="1"/>
</dbReference>
<dbReference type="InterPro" id="IPR000742">
    <property type="entry name" value="EGF"/>
</dbReference>
<evidence type="ECO:0000256" key="3">
    <source>
        <dbReference type="PROSITE-ProRule" id="PRU00124"/>
    </source>
</evidence>
<dbReference type="PROSITE" id="PS50060">
    <property type="entry name" value="MAM_2"/>
    <property type="match status" value="3"/>
</dbReference>
<dbReference type="SMART" id="SM00137">
    <property type="entry name" value="MAM"/>
    <property type="match status" value="2"/>
</dbReference>
<dbReference type="PANTHER" id="PTHR23282:SF101">
    <property type="entry name" value="MAM DOMAIN-CONTAINING PROTEIN"/>
    <property type="match status" value="1"/>
</dbReference>
<dbReference type="PROSITE" id="PS50068">
    <property type="entry name" value="LDLRA_2"/>
    <property type="match status" value="2"/>
</dbReference>
<feature type="domain" description="MAM" evidence="7">
    <location>
        <begin position="240"/>
        <end position="401"/>
    </location>
</feature>
<comment type="caution">
    <text evidence="2">Lacks conserved residue(s) required for the propagation of feature annotation.</text>
</comment>
<evidence type="ECO:0000256" key="1">
    <source>
        <dbReference type="ARBA" id="ARBA00023157"/>
    </source>
</evidence>
<dbReference type="SUPFAM" id="SSF57424">
    <property type="entry name" value="LDL receptor-like module"/>
    <property type="match status" value="2"/>
</dbReference>
<dbReference type="SMART" id="SM00192">
    <property type="entry name" value="LDLa"/>
    <property type="match status" value="2"/>
</dbReference>
<accession>A0A1E1XP39</accession>
<organism evidence="8">
    <name type="scientific">Amblyomma sculptum</name>
    <name type="common">Tick</name>
    <dbReference type="NCBI Taxonomy" id="1581419"/>
    <lineage>
        <taxon>Eukaryota</taxon>
        <taxon>Metazoa</taxon>
        <taxon>Ecdysozoa</taxon>
        <taxon>Arthropoda</taxon>
        <taxon>Chelicerata</taxon>
        <taxon>Arachnida</taxon>
        <taxon>Acari</taxon>
        <taxon>Parasitiformes</taxon>
        <taxon>Ixodida</taxon>
        <taxon>Ixodoidea</taxon>
        <taxon>Ixodidae</taxon>
        <taxon>Amblyomminae</taxon>
        <taxon>Amblyomma</taxon>
    </lineage>
</organism>
<keyword evidence="2" id="KW-0245">EGF-like domain</keyword>
<dbReference type="AlphaFoldDB" id="A0A1E1XP39"/>
<dbReference type="InterPro" id="IPR013320">
    <property type="entry name" value="ConA-like_dom_sf"/>
</dbReference>
<feature type="disulfide bond" evidence="2">
    <location>
        <begin position="569"/>
        <end position="578"/>
    </location>
</feature>
<feature type="transmembrane region" description="Helical" evidence="5">
    <location>
        <begin position="599"/>
        <end position="621"/>
    </location>
</feature>
<evidence type="ECO:0000259" key="6">
    <source>
        <dbReference type="PROSITE" id="PS50026"/>
    </source>
</evidence>
<feature type="region of interest" description="Disordered" evidence="4">
    <location>
        <begin position="396"/>
        <end position="460"/>
    </location>
</feature>
<dbReference type="Gene3D" id="4.10.400.10">
    <property type="entry name" value="Low-density Lipoprotein Receptor"/>
    <property type="match status" value="2"/>
</dbReference>
<feature type="non-terminal residue" evidence="8">
    <location>
        <position position="1"/>
    </location>
</feature>
<reference evidence="8" key="2">
    <citation type="journal article" date="2017" name="Front. Cell. Infect. Microbiol.">
        <title>Analysis of the Salivary Gland Transcriptome of Unfed and Partially Fed Amblyomma sculptum Ticks and Descriptive Proteome of the Saliva.</title>
        <authorList>
            <person name="Esteves E."/>
            <person name="Maruyama S.R."/>
            <person name="Kawahara R."/>
            <person name="Fujita A."/>
            <person name="Martins L.A."/>
            <person name="Righi A.A."/>
            <person name="Costa F.B."/>
            <person name="Palmisano G."/>
            <person name="Labruna M.B."/>
            <person name="Sa-Nunes A."/>
            <person name="Ribeiro J.M.C."/>
            <person name="Fogaca A.C."/>
        </authorList>
    </citation>
    <scope>NUCLEOTIDE SEQUENCE</scope>
</reference>
<evidence type="ECO:0000256" key="5">
    <source>
        <dbReference type="SAM" id="Phobius"/>
    </source>
</evidence>
<dbReference type="InterPro" id="IPR002172">
    <property type="entry name" value="LDrepeatLR_classA_rpt"/>
</dbReference>
<dbReference type="PROSITE" id="PS00022">
    <property type="entry name" value="EGF_1"/>
    <property type="match status" value="1"/>
</dbReference>
<keyword evidence="5" id="KW-0472">Membrane</keyword>
<dbReference type="GO" id="GO:0016020">
    <property type="term" value="C:membrane"/>
    <property type="evidence" value="ECO:0007669"/>
    <property type="project" value="InterPro"/>
</dbReference>
<dbReference type="PROSITE" id="PS50026">
    <property type="entry name" value="EGF_3"/>
    <property type="match status" value="1"/>
</dbReference>
<keyword evidence="5" id="KW-1133">Transmembrane helix</keyword>
<dbReference type="InterPro" id="IPR000998">
    <property type="entry name" value="MAM_dom"/>
</dbReference>
<dbReference type="Pfam" id="PF00057">
    <property type="entry name" value="Ldl_recept_a"/>
    <property type="match status" value="2"/>
</dbReference>
<dbReference type="InterPro" id="IPR051560">
    <property type="entry name" value="MAM_domain-containing"/>
</dbReference>
<feature type="compositionally biased region" description="Low complexity" evidence="4">
    <location>
        <begin position="409"/>
        <end position="424"/>
    </location>
</feature>
<dbReference type="CDD" id="cd00112">
    <property type="entry name" value="LDLa"/>
    <property type="match status" value="2"/>
</dbReference>
<dbReference type="InterPro" id="IPR036055">
    <property type="entry name" value="LDL_receptor-like_sf"/>
</dbReference>
<sequence>GRCFTFWYNMWHPNVGKLNLLRRVNNGSRSVLWSREGPQGKDWKQGKVELHSEDPHQLVFEAILNTPNPGMIAVDNFNLTDSQCDNEKVCTFESGSCGWQLHNWERTSGSSVVLPQSDYSTQSPSGSFALVRSPSGRMVSPQGWYDTSRHKCLRFWYFISGSTVEALNVTLASDEGPEESLWSVTTTEVPMRRWFSAAVSLPNSKGVVTMVFEGTTSGDPGTAVAVDDISLSEKTCPSPGSCTFEEDMCNWYNNRDLSYAQWYRHRGSTVSNSTGVERDHTLGTEDGFYLLLDAEDLSKFRFGSLQSQVLSLGPNVCFRLYYFMKQQSGAFLGVSFVDETGLSSGQPVVVEGNVTNEWSLFSVERSDAPSKFSIVIIGRTGRGASDVAIDDIDVRSGKCDVPSPPTSSPQPGSTASVASTTVAVPEAPTTLKAPVTSVTDEPWPTAEVPSETTAGAPPTRPPLQCNRGYFNCRDDSTCIPAVLLCDGVRDCPNGLDENCGGISLCKEDEFFCASRSPSACLPRSLLCDGREDCSDGSDEALCRVCPRFFCRNDAICGWTSRAPYPGCDCKDGYKGRRCELPDIGKVEEVVAGPSSNGNIVTGIVIVLVVIVLAVVLAIFFVKRRRVSQSQNSPVFLDNPSYDASTDRTRLFN</sequence>
<feature type="domain" description="MAM" evidence="7">
    <location>
        <begin position="88"/>
        <end position="238"/>
    </location>
</feature>
<evidence type="ECO:0000259" key="7">
    <source>
        <dbReference type="PROSITE" id="PS50060"/>
    </source>
</evidence>
<feature type="domain" description="MAM" evidence="7">
    <location>
        <begin position="1"/>
        <end position="86"/>
    </location>
</feature>
<dbReference type="PROSITE" id="PS01186">
    <property type="entry name" value="EGF_2"/>
    <property type="match status" value="1"/>
</dbReference>
<feature type="domain" description="EGF-like" evidence="6">
    <location>
        <begin position="543"/>
        <end position="579"/>
    </location>
</feature>
<evidence type="ECO:0000313" key="8">
    <source>
        <dbReference type="EMBL" id="JAU00732.1"/>
    </source>
</evidence>
<evidence type="ECO:0000256" key="4">
    <source>
        <dbReference type="SAM" id="MobiDB-lite"/>
    </source>
</evidence>
<dbReference type="Pfam" id="PF00629">
    <property type="entry name" value="MAM"/>
    <property type="match status" value="3"/>
</dbReference>
<keyword evidence="5" id="KW-0812">Transmembrane</keyword>
<feature type="disulfide bond" evidence="2">
    <location>
        <begin position="550"/>
        <end position="567"/>
    </location>
</feature>
<dbReference type="EMBL" id="GFAA01002703">
    <property type="protein sequence ID" value="JAU00732.1"/>
    <property type="molecule type" value="mRNA"/>
</dbReference>
<dbReference type="SUPFAM" id="SSF57196">
    <property type="entry name" value="EGF/Laminin"/>
    <property type="match status" value="1"/>
</dbReference>
<reference evidence="8" key="1">
    <citation type="submission" date="2016-09" db="EMBL/GenBank/DDBJ databases">
        <authorList>
            <person name="Capua I."/>
            <person name="De Benedictis P."/>
            <person name="Joannis T."/>
            <person name="Lombin L.H."/>
            <person name="Cattoli G."/>
        </authorList>
    </citation>
    <scope>NUCLEOTIDE SEQUENCE</scope>
</reference>
<name>A0A1E1XP39_AMBSC</name>
<dbReference type="SUPFAM" id="SSF49899">
    <property type="entry name" value="Concanavalin A-like lectins/glucanases"/>
    <property type="match status" value="3"/>
</dbReference>
<protein>
    <submittedName>
        <fullName evidence="8">Putative mam and ldl-receptor class a domain-containing protein</fullName>
    </submittedName>
</protein>
<dbReference type="PRINTS" id="PR00261">
    <property type="entry name" value="LDLRECEPTOR"/>
</dbReference>
<dbReference type="Gene3D" id="2.60.120.200">
    <property type="match status" value="3"/>
</dbReference>